<keyword evidence="1" id="KW-1133">Transmembrane helix</keyword>
<evidence type="ECO:0000259" key="2">
    <source>
        <dbReference type="Pfam" id="PF00487"/>
    </source>
</evidence>
<feature type="domain" description="Fatty acid desaturase" evidence="2">
    <location>
        <begin position="46"/>
        <end position="279"/>
    </location>
</feature>
<dbReference type="GO" id="GO:0006629">
    <property type="term" value="P:lipid metabolic process"/>
    <property type="evidence" value="ECO:0007669"/>
    <property type="project" value="InterPro"/>
</dbReference>
<keyword evidence="1" id="KW-0812">Transmembrane</keyword>
<sequence length="320" mass="36038">MSGKTRPAKFAIPNRLNVTITLIQVGVSLALLAGASLAWTAGQGLWLGLAALLFSFVMQTGFSLLHEAEHRKLHSNRRINDGLGFICATLFPGSYQLMTVAHLNHHKANRSDAELVDYIKPGESAWLKSAQYYGFITGLIWLAAPLMTLFISLTPSNWLARAFAQGKNQGLARYLAFIQTCGAGKVRQETCLGLLLWIGTWLTLDLTWQAVAICYAAFAFSWSSQQYVYHVRTPRHLIEGAYDLKLWWPLQWLYLHFNLHLSHHRATNVPWLHMPKLVQTEPTQGYLATYLKLWAPPQPVECAWPVEHQVRGPLVPKQVA</sequence>
<dbReference type="EMBL" id="CP053697">
    <property type="protein sequence ID" value="QKE63608.1"/>
    <property type="molecule type" value="Genomic_DNA"/>
</dbReference>
<dbReference type="KEGG" id="pcam:HNE05_09635"/>
<dbReference type="AlphaFoldDB" id="A0A6M8FS41"/>
<dbReference type="RefSeq" id="WP_173207409.1">
    <property type="nucleotide sequence ID" value="NZ_CP053697.2"/>
</dbReference>
<organism evidence="3 4">
    <name type="scientific">Aquipseudomonas campi</name>
    <dbReference type="NCBI Taxonomy" id="2731681"/>
    <lineage>
        <taxon>Bacteria</taxon>
        <taxon>Pseudomonadati</taxon>
        <taxon>Pseudomonadota</taxon>
        <taxon>Gammaproteobacteria</taxon>
        <taxon>Pseudomonadales</taxon>
        <taxon>Pseudomonadaceae</taxon>
        <taxon>Aquipseudomonas</taxon>
    </lineage>
</organism>
<name>A0A6M8FS41_9GAMM</name>
<keyword evidence="1" id="KW-0472">Membrane</keyword>
<evidence type="ECO:0000313" key="3">
    <source>
        <dbReference type="EMBL" id="QKE63608.1"/>
    </source>
</evidence>
<dbReference type="Proteomes" id="UP000501379">
    <property type="component" value="Chromosome"/>
</dbReference>
<feature type="transmembrane region" description="Helical" evidence="1">
    <location>
        <begin position="20"/>
        <end position="39"/>
    </location>
</feature>
<dbReference type="Pfam" id="PF00487">
    <property type="entry name" value="FA_desaturase"/>
    <property type="match status" value="1"/>
</dbReference>
<accession>A0A6M8FS41</accession>
<keyword evidence="4" id="KW-1185">Reference proteome</keyword>
<reference evidence="3" key="1">
    <citation type="submission" date="2020-07" db="EMBL/GenBank/DDBJ databases">
        <title>Nitrate ammonifying Pseudomonas campi sp. nov. isolated from German agricultural grassland.</title>
        <authorList>
            <person name="Timsy T."/>
            <person name="Ulrich A."/>
            <person name="Spanner T."/>
            <person name="Foesel B."/>
            <person name="Kolb S."/>
            <person name="Horn M.A."/>
            <person name="Behrendt U."/>
        </authorList>
    </citation>
    <scope>NUCLEOTIDE SEQUENCE</scope>
    <source>
        <strain evidence="3">S1-A32-2</strain>
    </source>
</reference>
<protein>
    <submittedName>
        <fullName evidence="3">Fatty acid desaturase</fullName>
    </submittedName>
</protein>
<feature type="transmembrane region" description="Helical" evidence="1">
    <location>
        <begin position="132"/>
        <end position="153"/>
    </location>
</feature>
<feature type="transmembrane region" description="Helical" evidence="1">
    <location>
        <begin position="45"/>
        <end position="65"/>
    </location>
</feature>
<proteinExistence type="predicted"/>
<feature type="transmembrane region" description="Helical" evidence="1">
    <location>
        <begin position="194"/>
        <end position="218"/>
    </location>
</feature>
<dbReference type="InterPro" id="IPR005804">
    <property type="entry name" value="FA_desaturase_dom"/>
</dbReference>
<evidence type="ECO:0000256" key="1">
    <source>
        <dbReference type="SAM" id="Phobius"/>
    </source>
</evidence>
<gene>
    <name evidence="3" type="ORF">HNE05_09635</name>
</gene>
<evidence type="ECO:0000313" key="4">
    <source>
        <dbReference type="Proteomes" id="UP000501379"/>
    </source>
</evidence>